<protein>
    <submittedName>
        <fullName evidence="1">Uncharacterized protein</fullName>
    </submittedName>
</protein>
<dbReference type="EMBL" id="JAWZYT010004724">
    <property type="protein sequence ID" value="KAK4292801.1"/>
    <property type="molecule type" value="Genomic_DNA"/>
</dbReference>
<name>A0AAE1NPV5_9EUCA</name>
<evidence type="ECO:0000313" key="2">
    <source>
        <dbReference type="Proteomes" id="UP001292094"/>
    </source>
</evidence>
<organism evidence="1 2">
    <name type="scientific">Petrolisthes manimaculis</name>
    <dbReference type="NCBI Taxonomy" id="1843537"/>
    <lineage>
        <taxon>Eukaryota</taxon>
        <taxon>Metazoa</taxon>
        <taxon>Ecdysozoa</taxon>
        <taxon>Arthropoda</taxon>
        <taxon>Crustacea</taxon>
        <taxon>Multicrustacea</taxon>
        <taxon>Malacostraca</taxon>
        <taxon>Eumalacostraca</taxon>
        <taxon>Eucarida</taxon>
        <taxon>Decapoda</taxon>
        <taxon>Pleocyemata</taxon>
        <taxon>Anomura</taxon>
        <taxon>Galatheoidea</taxon>
        <taxon>Porcellanidae</taxon>
        <taxon>Petrolisthes</taxon>
    </lineage>
</organism>
<gene>
    <name evidence="1" type="ORF">Pmani_034454</name>
</gene>
<proteinExistence type="predicted"/>
<accession>A0AAE1NPV5</accession>
<evidence type="ECO:0000313" key="1">
    <source>
        <dbReference type="EMBL" id="KAK4292801.1"/>
    </source>
</evidence>
<dbReference type="Proteomes" id="UP001292094">
    <property type="component" value="Unassembled WGS sequence"/>
</dbReference>
<reference evidence="1" key="1">
    <citation type="submission" date="2023-11" db="EMBL/GenBank/DDBJ databases">
        <title>Genome assemblies of two species of porcelain crab, Petrolisthes cinctipes and Petrolisthes manimaculis (Anomura: Porcellanidae).</title>
        <authorList>
            <person name="Angst P."/>
        </authorList>
    </citation>
    <scope>NUCLEOTIDE SEQUENCE</scope>
    <source>
        <strain evidence="1">PB745_02</strain>
        <tissue evidence="1">Gill</tissue>
    </source>
</reference>
<dbReference type="AlphaFoldDB" id="A0AAE1NPV5"/>
<keyword evidence="2" id="KW-1185">Reference proteome</keyword>
<comment type="caution">
    <text evidence="1">The sequence shown here is derived from an EMBL/GenBank/DDBJ whole genome shotgun (WGS) entry which is preliminary data.</text>
</comment>
<sequence length="179" mass="20077">MVHDQDEQIEKQLGWCPLQGTNCATLGGKCYHERIMPMVKCKGVVNNTPNICGIDANECYCCVEYDIDGQLTNTNQCTQTMECRQGGADHGKCVADVDYYLDLETTYVSKLQCEEPHCSCLHQCQEESICRDFDGHCFLNDVTNCGMGYTMLPGCGYFQLDSGRGYNLAKKGMEENEEK</sequence>